<sequence>MEKIIIETDRLILRELNENIKEDYNSLCEILKDKETMYAYEHGFTEEECREWFERQINRYKTYGFGLWAVILKENNKLIGQAGLTMQNIDIKINGSNELLEIGYLFNKNYWHKGFAIESAVSCKEYAFNKLNADRVYSIIRDNNIASQKVAIKNQMKIVGKITKHYYNMDMPHYVFCCEK</sequence>
<dbReference type="EMBL" id="CP002873">
    <property type="protein sequence ID" value="AGA65535.1"/>
    <property type="molecule type" value="Genomic_DNA"/>
</dbReference>
<gene>
    <name evidence="2" type="ORF">BPP43_00885</name>
</gene>
<dbReference type="InterPro" id="IPR000182">
    <property type="entry name" value="GNAT_dom"/>
</dbReference>
<accession>A0A3B6VNZ3</accession>
<evidence type="ECO:0000313" key="2">
    <source>
        <dbReference type="EMBL" id="AGA65535.1"/>
    </source>
</evidence>
<dbReference type="AlphaFoldDB" id="A0A3B6VNZ3"/>
<dbReference type="KEGG" id="bpip:BPP43_00885"/>
<keyword evidence="2" id="KW-0808">Transferase</keyword>
<feature type="domain" description="N-acetyltransferase" evidence="1">
    <location>
        <begin position="11"/>
        <end position="180"/>
    </location>
</feature>
<dbReference type="PROSITE" id="PS51186">
    <property type="entry name" value="GNAT"/>
    <property type="match status" value="1"/>
</dbReference>
<dbReference type="Pfam" id="PF13302">
    <property type="entry name" value="Acetyltransf_3"/>
    <property type="match status" value="1"/>
</dbReference>
<dbReference type="SUPFAM" id="SSF55729">
    <property type="entry name" value="Acyl-CoA N-acyltransferases (Nat)"/>
    <property type="match status" value="1"/>
</dbReference>
<dbReference type="PANTHER" id="PTHR43792:SF1">
    <property type="entry name" value="N-ACETYLTRANSFERASE DOMAIN-CONTAINING PROTEIN"/>
    <property type="match status" value="1"/>
</dbReference>
<dbReference type="Proteomes" id="UP000010793">
    <property type="component" value="Chromosome"/>
</dbReference>
<evidence type="ECO:0000313" key="3">
    <source>
        <dbReference type="Proteomes" id="UP000010793"/>
    </source>
</evidence>
<dbReference type="InterPro" id="IPR016181">
    <property type="entry name" value="Acyl_CoA_acyltransferase"/>
</dbReference>
<name>A0A3B6VNZ3_BRAPL</name>
<reference evidence="2 3" key="1">
    <citation type="journal article" date="2013" name="Genome Announc.">
        <title>Complete Genome Sequence of the Porcine Strain Brachyspira pilosicoli P43/6/78(T.).</title>
        <authorList>
            <person name="Lin C."/>
            <person name="den Bakker H.C."/>
            <person name="Suzuki H."/>
            <person name="Lefebure T."/>
            <person name="Ponnala L."/>
            <person name="Sun Q."/>
            <person name="Stanhope M.J."/>
            <person name="Wiedmann M."/>
            <person name="Duhamel G.E."/>
        </authorList>
    </citation>
    <scope>NUCLEOTIDE SEQUENCE [LARGE SCALE GENOMIC DNA]</scope>
    <source>
        <strain evidence="2 3">P43/6/78</strain>
    </source>
</reference>
<evidence type="ECO:0000259" key="1">
    <source>
        <dbReference type="PROSITE" id="PS51186"/>
    </source>
</evidence>
<protein>
    <submittedName>
        <fullName evidence="2">Acetyltransferase</fullName>
    </submittedName>
</protein>
<organism evidence="2 3">
    <name type="scientific">Brachyspira pilosicoli P43/6/78</name>
    <dbReference type="NCBI Taxonomy" id="1042417"/>
    <lineage>
        <taxon>Bacteria</taxon>
        <taxon>Pseudomonadati</taxon>
        <taxon>Spirochaetota</taxon>
        <taxon>Spirochaetia</taxon>
        <taxon>Brachyspirales</taxon>
        <taxon>Brachyspiraceae</taxon>
        <taxon>Brachyspira</taxon>
    </lineage>
</organism>
<dbReference type="GO" id="GO:0016747">
    <property type="term" value="F:acyltransferase activity, transferring groups other than amino-acyl groups"/>
    <property type="evidence" value="ECO:0007669"/>
    <property type="project" value="InterPro"/>
</dbReference>
<dbReference type="Gene3D" id="3.40.630.30">
    <property type="match status" value="1"/>
</dbReference>
<dbReference type="PANTHER" id="PTHR43792">
    <property type="entry name" value="GNAT FAMILY, PUTATIVE (AFU_ORTHOLOGUE AFUA_3G00765)-RELATED-RELATED"/>
    <property type="match status" value="1"/>
</dbReference>
<dbReference type="InterPro" id="IPR051531">
    <property type="entry name" value="N-acetyltransferase"/>
</dbReference>
<dbReference type="RefSeq" id="WP_015273882.1">
    <property type="nucleotide sequence ID" value="NC_019908.1"/>
</dbReference>
<keyword evidence="3" id="KW-1185">Reference proteome</keyword>
<proteinExistence type="predicted"/>